<proteinExistence type="predicted"/>
<dbReference type="AlphaFoldDB" id="A0A9N9LSL8"/>
<gene>
    <name evidence="1" type="ORF">HYALB_00009624</name>
</gene>
<reference evidence="1" key="1">
    <citation type="submission" date="2021-07" db="EMBL/GenBank/DDBJ databases">
        <authorList>
            <person name="Durling M."/>
        </authorList>
    </citation>
    <scope>NUCLEOTIDE SEQUENCE</scope>
</reference>
<organism evidence="1 2">
    <name type="scientific">Hymenoscyphus albidus</name>
    <dbReference type="NCBI Taxonomy" id="595503"/>
    <lineage>
        <taxon>Eukaryota</taxon>
        <taxon>Fungi</taxon>
        <taxon>Dikarya</taxon>
        <taxon>Ascomycota</taxon>
        <taxon>Pezizomycotina</taxon>
        <taxon>Leotiomycetes</taxon>
        <taxon>Helotiales</taxon>
        <taxon>Helotiaceae</taxon>
        <taxon>Hymenoscyphus</taxon>
    </lineage>
</organism>
<protein>
    <submittedName>
        <fullName evidence="1">Uncharacterized protein</fullName>
    </submittedName>
</protein>
<dbReference type="Proteomes" id="UP000701801">
    <property type="component" value="Unassembled WGS sequence"/>
</dbReference>
<accession>A0A9N9LSL8</accession>
<name>A0A9N9LSL8_9HELO</name>
<comment type="caution">
    <text evidence="1">The sequence shown here is derived from an EMBL/GenBank/DDBJ whole genome shotgun (WGS) entry which is preliminary data.</text>
</comment>
<keyword evidence="2" id="KW-1185">Reference proteome</keyword>
<sequence>MHLVSVEKRGTKSSAIEERQPVILDFDRTFEQIHTSAARMRDHVLQLENHVLDRTELYKNSGRLRTITAVPLANEPADLKDTTGNAQSDQSVQPGAQTAKLLLTARQRYSYDPEIRDSLAFKTVYGPYIVLRQVDESSTDGAISRRYKDDIEERKRQAFDLLHGSFPLLGKAA</sequence>
<evidence type="ECO:0000313" key="1">
    <source>
        <dbReference type="EMBL" id="CAG8977679.1"/>
    </source>
</evidence>
<evidence type="ECO:0000313" key="2">
    <source>
        <dbReference type="Proteomes" id="UP000701801"/>
    </source>
</evidence>
<dbReference type="EMBL" id="CAJVRM010000229">
    <property type="protein sequence ID" value="CAG8977679.1"/>
    <property type="molecule type" value="Genomic_DNA"/>
</dbReference>